<evidence type="ECO:0000313" key="9">
    <source>
        <dbReference type="EMBL" id="CCH01534.1"/>
    </source>
</evidence>
<dbReference type="PATRIC" id="fig|1166018.3.peg.5306"/>
<dbReference type="STRING" id="1166018.FAES_3527"/>
<dbReference type="CDD" id="cd03424">
    <property type="entry name" value="NUDIX_ADPRase_Nudt5_UGPPase_Nudt14"/>
    <property type="match status" value="1"/>
</dbReference>
<evidence type="ECO:0000256" key="4">
    <source>
        <dbReference type="ARBA" id="ARBA00016377"/>
    </source>
</evidence>
<dbReference type="GO" id="GO:0019693">
    <property type="term" value="P:ribose phosphate metabolic process"/>
    <property type="evidence" value="ECO:0007669"/>
    <property type="project" value="TreeGrafter"/>
</dbReference>
<dbReference type="PANTHER" id="PTHR11839:SF18">
    <property type="entry name" value="NUDIX HYDROLASE DOMAIN-CONTAINING PROTEIN"/>
    <property type="match status" value="1"/>
</dbReference>
<comment type="similarity">
    <text evidence="3">Belongs to the Nudix hydrolase family. NudK subfamily.</text>
</comment>
<feature type="domain" description="Nudix hydrolase" evidence="8">
    <location>
        <begin position="61"/>
        <end position="190"/>
    </location>
</feature>
<dbReference type="eggNOG" id="COG0494">
    <property type="taxonomic scope" value="Bacteria"/>
</dbReference>
<evidence type="ECO:0000259" key="8">
    <source>
        <dbReference type="PROSITE" id="PS51462"/>
    </source>
</evidence>
<keyword evidence="5 9" id="KW-0378">Hydrolase</keyword>
<dbReference type="KEGG" id="fae:FAES_3527"/>
<dbReference type="PROSITE" id="PS51462">
    <property type="entry name" value="NUDIX"/>
    <property type="match status" value="1"/>
</dbReference>
<proteinExistence type="inferred from homology"/>
<evidence type="ECO:0000256" key="6">
    <source>
        <dbReference type="ARBA" id="ARBA00032162"/>
    </source>
</evidence>
<dbReference type="Pfam" id="PF00293">
    <property type="entry name" value="NUDIX"/>
    <property type="match status" value="1"/>
</dbReference>
<evidence type="ECO:0000256" key="7">
    <source>
        <dbReference type="ARBA" id="ARBA00032272"/>
    </source>
</evidence>
<dbReference type="AlphaFoldDB" id="I0KBN1"/>
<comment type="catalytic activity">
    <reaction evidence="1">
        <text>GDP-alpha-D-mannose + H2O = alpha-D-mannose 1-phosphate + GMP + 2 H(+)</text>
        <dbReference type="Rhea" id="RHEA:27978"/>
        <dbReference type="ChEBI" id="CHEBI:15377"/>
        <dbReference type="ChEBI" id="CHEBI:15378"/>
        <dbReference type="ChEBI" id="CHEBI:57527"/>
        <dbReference type="ChEBI" id="CHEBI:58115"/>
        <dbReference type="ChEBI" id="CHEBI:58409"/>
    </reaction>
</comment>
<keyword evidence="10" id="KW-1185">Reference proteome</keyword>
<comment type="cofactor">
    <cofactor evidence="2">
        <name>Mg(2+)</name>
        <dbReference type="ChEBI" id="CHEBI:18420"/>
    </cofactor>
</comment>
<dbReference type="Gene3D" id="3.90.79.10">
    <property type="entry name" value="Nucleoside Triphosphate Pyrophosphohydrolase"/>
    <property type="match status" value="1"/>
</dbReference>
<dbReference type="HOGENOM" id="CLU_062658_8_0_10"/>
<dbReference type="GO" id="GO:0006753">
    <property type="term" value="P:nucleoside phosphate metabolic process"/>
    <property type="evidence" value="ECO:0007669"/>
    <property type="project" value="TreeGrafter"/>
</dbReference>
<protein>
    <recommendedName>
        <fullName evidence="4">GDP-mannose pyrophosphatase</fullName>
    </recommendedName>
    <alternativeName>
        <fullName evidence="6">GDP-mannose hydrolase</fullName>
    </alternativeName>
    <alternativeName>
        <fullName evidence="7">GDPMK</fullName>
    </alternativeName>
</protein>
<organism evidence="9 10">
    <name type="scientific">Fibrella aestuarina BUZ 2</name>
    <dbReference type="NCBI Taxonomy" id="1166018"/>
    <lineage>
        <taxon>Bacteria</taxon>
        <taxon>Pseudomonadati</taxon>
        <taxon>Bacteroidota</taxon>
        <taxon>Cytophagia</taxon>
        <taxon>Cytophagales</taxon>
        <taxon>Spirosomataceae</taxon>
        <taxon>Fibrella</taxon>
    </lineage>
</organism>
<evidence type="ECO:0000313" key="10">
    <source>
        <dbReference type="Proteomes" id="UP000011058"/>
    </source>
</evidence>
<evidence type="ECO:0000256" key="2">
    <source>
        <dbReference type="ARBA" id="ARBA00001946"/>
    </source>
</evidence>
<dbReference type="InterPro" id="IPR020084">
    <property type="entry name" value="NUDIX_hydrolase_CS"/>
</dbReference>
<accession>I0KBN1</accession>
<sequence>MAGRPGTDYLCAMQTLEFPNDPLPWQVEQSDYIHRERWFTVRKDAIRMAGGGYIPDYYILEYPDWINVVAVTTAGDLVLIRQYRHGVAGVHYELCAGCIDPGEDPLAAAQRELLEETGFGGGTWQPLMTLSANPGTHANLTYCFLALGVEKLQEQELEITEEISVHLIPRAEVLPLLDSGQVMQSLHAAPLLRYLVGGH</sequence>
<evidence type="ECO:0000256" key="3">
    <source>
        <dbReference type="ARBA" id="ARBA00007275"/>
    </source>
</evidence>
<name>I0KBN1_9BACT</name>
<dbReference type="SUPFAM" id="SSF55811">
    <property type="entry name" value="Nudix"/>
    <property type="match status" value="1"/>
</dbReference>
<evidence type="ECO:0000256" key="1">
    <source>
        <dbReference type="ARBA" id="ARBA00000847"/>
    </source>
</evidence>
<dbReference type="Proteomes" id="UP000011058">
    <property type="component" value="Chromosome"/>
</dbReference>
<dbReference type="GO" id="GO:0016787">
    <property type="term" value="F:hydrolase activity"/>
    <property type="evidence" value="ECO:0007669"/>
    <property type="project" value="UniProtKB-KW"/>
</dbReference>
<evidence type="ECO:0000256" key="5">
    <source>
        <dbReference type="ARBA" id="ARBA00022801"/>
    </source>
</evidence>
<dbReference type="EMBL" id="HE796683">
    <property type="protein sequence ID" value="CCH01534.1"/>
    <property type="molecule type" value="Genomic_DNA"/>
</dbReference>
<dbReference type="PROSITE" id="PS00893">
    <property type="entry name" value="NUDIX_BOX"/>
    <property type="match status" value="1"/>
</dbReference>
<dbReference type="InterPro" id="IPR015797">
    <property type="entry name" value="NUDIX_hydrolase-like_dom_sf"/>
</dbReference>
<dbReference type="PANTHER" id="PTHR11839">
    <property type="entry name" value="UDP/ADP-SUGAR PYROPHOSPHATASE"/>
    <property type="match status" value="1"/>
</dbReference>
<gene>
    <name evidence="9" type="ORF">FAES_3527</name>
</gene>
<dbReference type="InterPro" id="IPR000086">
    <property type="entry name" value="NUDIX_hydrolase_dom"/>
</dbReference>
<reference evidence="9 10" key="1">
    <citation type="journal article" date="2012" name="J. Bacteriol.">
        <title>Genome Sequence of Fibrella aestuarina BUZ 2T, a Filamentous Marine Bacterium.</title>
        <authorList>
            <person name="Filippini M."/>
            <person name="Qi W."/>
            <person name="Blom J."/>
            <person name="Goesmann A."/>
            <person name="Smits T.H."/>
            <person name="Bagheri H.C."/>
        </authorList>
    </citation>
    <scope>NUCLEOTIDE SEQUENCE [LARGE SCALE GENOMIC DNA]</scope>
    <source>
        <strain evidence="10">BUZ 2T</strain>
    </source>
</reference>